<dbReference type="RefSeq" id="WP_272176453.1">
    <property type="nucleotide sequence ID" value="NZ_JAQOSK010000009.1"/>
</dbReference>
<evidence type="ECO:0000313" key="3">
    <source>
        <dbReference type="EMBL" id="MDC2957243.1"/>
    </source>
</evidence>
<keyword evidence="1" id="KW-0812">Transmembrane</keyword>
<reference evidence="3 4" key="1">
    <citation type="journal article" date="2015" name="Int. J. Syst. Evol. Microbiol.">
        <title>Streptomyces gilvifuscus sp. nov., an actinomycete that produces antibacterial compounds isolated from soil.</title>
        <authorList>
            <person name="Nguyen T.M."/>
            <person name="Kim J."/>
        </authorList>
    </citation>
    <scope>NUCLEOTIDE SEQUENCE [LARGE SCALE GENOMIC DNA]</scope>
    <source>
        <strain evidence="3 4">T113</strain>
    </source>
</reference>
<keyword evidence="2" id="KW-0732">Signal</keyword>
<feature type="signal peptide" evidence="2">
    <location>
        <begin position="1"/>
        <end position="21"/>
    </location>
</feature>
<name>A0ABT5FXM0_9ACTN</name>
<accession>A0ABT5FXM0</accession>
<evidence type="ECO:0000313" key="4">
    <source>
        <dbReference type="Proteomes" id="UP001221328"/>
    </source>
</evidence>
<keyword evidence="4" id="KW-1185">Reference proteome</keyword>
<protein>
    <submittedName>
        <fullName evidence="3">Uncharacterized protein</fullName>
    </submittedName>
</protein>
<keyword evidence="1" id="KW-1133">Transmembrane helix</keyword>
<dbReference type="EMBL" id="JAQOSK010000009">
    <property type="protein sequence ID" value="MDC2957243.1"/>
    <property type="molecule type" value="Genomic_DNA"/>
</dbReference>
<keyword evidence="1" id="KW-0472">Membrane</keyword>
<feature type="chain" id="PRO_5045840407" evidence="2">
    <location>
        <begin position="22"/>
        <end position="76"/>
    </location>
</feature>
<gene>
    <name evidence="3" type="ORF">PO587_22520</name>
</gene>
<organism evidence="3 4">
    <name type="scientific">Streptomyces gilvifuscus</name>
    <dbReference type="NCBI Taxonomy" id="1550617"/>
    <lineage>
        <taxon>Bacteria</taxon>
        <taxon>Bacillati</taxon>
        <taxon>Actinomycetota</taxon>
        <taxon>Actinomycetes</taxon>
        <taxon>Kitasatosporales</taxon>
        <taxon>Streptomycetaceae</taxon>
        <taxon>Streptomyces</taxon>
    </lineage>
</organism>
<proteinExistence type="predicted"/>
<feature type="transmembrane region" description="Helical" evidence="1">
    <location>
        <begin position="53"/>
        <end position="74"/>
    </location>
</feature>
<evidence type="ECO:0000256" key="1">
    <source>
        <dbReference type="SAM" id="Phobius"/>
    </source>
</evidence>
<sequence>MGSIIQGVLGLLLLLGAGACAAVACGCRGVDVRAWDWAEVLRGPYGKRWRSLTTMRIGFGIVSVFLLAGALRVLTG</sequence>
<evidence type="ECO:0000256" key="2">
    <source>
        <dbReference type="SAM" id="SignalP"/>
    </source>
</evidence>
<dbReference type="Proteomes" id="UP001221328">
    <property type="component" value="Unassembled WGS sequence"/>
</dbReference>
<comment type="caution">
    <text evidence="3">The sequence shown here is derived from an EMBL/GenBank/DDBJ whole genome shotgun (WGS) entry which is preliminary data.</text>
</comment>